<dbReference type="AlphaFoldDB" id="A0A1A8RL50"/>
<proteinExistence type="predicted"/>
<feature type="compositionally biased region" description="Polar residues" evidence="1">
    <location>
        <begin position="48"/>
        <end position="65"/>
    </location>
</feature>
<feature type="non-terminal residue" evidence="2">
    <location>
        <position position="1"/>
    </location>
</feature>
<reference evidence="2" key="2">
    <citation type="submission" date="2016-06" db="EMBL/GenBank/DDBJ databases">
        <title>The genome of a short-lived fish provides insights into sex chromosome evolution and the genetic control of aging.</title>
        <authorList>
            <person name="Reichwald K."/>
            <person name="Felder M."/>
            <person name="Petzold A."/>
            <person name="Koch P."/>
            <person name="Groth M."/>
            <person name="Platzer M."/>
        </authorList>
    </citation>
    <scope>NUCLEOTIDE SEQUENCE</scope>
    <source>
        <tissue evidence="2">Brain</tissue>
    </source>
</reference>
<gene>
    <name evidence="2" type="primary">FP326669.1</name>
</gene>
<evidence type="ECO:0000256" key="1">
    <source>
        <dbReference type="SAM" id="MobiDB-lite"/>
    </source>
</evidence>
<protein>
    <submittedName>
        <fullName evidence="2">Uncharacterized protein</fullName>
    </submittedName>
</protein>
<feature type="non-terminal residue" evidence="2">
    <location>
        <position position="113"/>
    </location>
</feature>
<sequence>KEPQQNPAAARAHRHGHALRPAGGQAVLSQTQHSVGAAGSVRGHPETVQLSRTDQGPGPSETSQPALPRTGPTQRPRDQRGVGLAPESRLQQRGWQPDGEQWSGRIHQIAASG</sequence>
<dbReference type="EMBL" id="HAEH01017362">
    <property type="protein sequence ID" value="SBS05994.1"/>
    <property type="molecule type" value="Transcribed_RNA"/>
</dbReference>
<accession>A0A1A8RL50</accession>
<organism evidence="2">
    <name type="scientific">Nothobranchius rachovii</name>
    <name type="common">bluefin notho</name>
    <dbReference type="NCBI Taxonomy" id="451742"/>
    <lineage>
        <taxon>Eukaryota</taxon>
        <taxon>Metazoa</taxon>
        <taxon>Chordata</taxon>
        <taxon>Craniata</taxon>
        <taxon>Vertebrata</taxon>
        <taxon>Euteleostomi</taxon>
        <taxon>Actinopterygii</taxon>
        <taxon>Neopterygii</taxon>
        <taxon>Teleostei</taxon>
        <taxon>Neoteleostei</taxon>
        <taxon>Acanthomorphata</taxon>
        <taxon>Ovalentaria</taxon>
        <taxon>Atherinomorphae</taxon>
        <taxon>Cyprinodontiformes</taxon>
        <taxon>Nothobranchiidae</taxon>
        <taxon>Nothobranchius</taxon>
    </lineage>
</organism>
<feature type="region of interest" description="Disordered" evidence="1">
    <location>
        <begin position="1"/>
        <end position="113"/>
    </location>
</feature>
<reference evidence="2" key="1">
    <citation type="submission" date="2016-05" db="EMBL/GenBank/DDBJ databases">
        <authorList>
            <person name="Lavstsen T."/>
            <person name="Jespersen J.S."/>
        </authorList>
    </citation>
    <scope>NUCLEOTIDE SEQUENCE</scope>
    <source>
        <tissue evidence="2">Brain</tissue>
    </source>
</reference>
<evidence type="ECO:0000313" key="2">
    <source>
        <dbReference type="EMBL" id="SBS05994.1"/>
    </source>
</evidence>
<name>A0A1A8RL50_9TELE</name>